<comment type="similarity">
    <text evidence="3">Belongs to the formin-like family. Class-I subfamily.</text>
</comment>
<evidence type="ECO:0000256" key="3">
    <source>
        <dbReference type="ARBA" id="ARBA00025793"/>
    </source>
</evidence>
<comment type="subcellular location">
    <subcellularLocation>
        <location evidence="1">Membrane</location>
        <topology evidence="1">Single-pass membrane protein</topology>
    </subcellularLocation>
</comment>
<dbReference type="SMART" id="SM00498">
    <property type="entry name" value="FH2"/>
    <property type="match status" value="1"/>
</dbReference>
<evidence type="ECO:0000259" key="8">
    <source>
        <dbReference type="PROSITE" id="PS51444"/>
    </source>
</evidence>
<evidence type="ECO:0000256" key="7">
    <source>
        <dbReference type="SAM" id="SignalP"/>
    </source>
</evidence>
<evidence type="ECO:0000256" key="6">
    <source>
        <dbReference type="SAM" id="Phobius"/>
    </source>
</evidence>
<feature type="compositionally biased region" description="Pro residues" evidence="5">
    <location>
        <begin position="433"/>
        <end position="445"/>
    </location>
</feature>
<dbReference type="PANTHER" id="PTHR23213">
    <property type="entry name" value="FORMIN-RELATED"/>
    <property type="match status" value="1"/>
</dbReference>
<evidence type="ECO:0000256" key="5">
    <source>
        <dbReference type="SAM" id="MobiDB-lite"/>
    </source>
</evidence>
<dbReference type="STRING" id="906689.A0A2I0XHH1"/>
<evidence type="ECO:0000313" key="10">
    <source>
        <dbReference type="Proteomes" id="UP000233837"/>
    </source>
</evidence>
<dbReference type="AlphaFoldDB" id="A0A2I0XHH1"/>
<dbReference type="Pfam" id="PF02181">
    <property type="entry name" value="FH2"/>
    <property type="match status" value="1"/>
</dbReference>
<protein>
    <recommendedName>
        <fullName evidence="4">Formin-like protein</fullName>
    </recommendedName>
</protein>
<dbReference type="Gene3D" id="1.20.58.2220">
    <property type="entry name" value="Formin, FH2 domain"/>
    <property type="match status" value="1"/>
</dbReference>
<dbReference type="GO" id="GO:0051015">
    <property type="term" value="F:actin filament binding"/>
    <property type="evidence" value="ECO:0007669"/>
    <property type="project" value="InterPro"/>
</dbReference>
<sequence>MKSSSHSSLFLILVFSIVLLLSLQLLASPSGEVEAEIEKVSGKDNVDGGEPNIAMLTKLRMLFGLHGSSSASQHIRASQLSPAQAPIEEVAEILSPLPSLHKLHIYHIAPSKNPRKPPVVHGTEEHLSVQRKHSQMIVAISVSILATLAIFGVMAVAVLVYRRRRRNAGHCNISNKVSFDPEPDMFYFDSLAPFLESDSDHKLSSELKSVMSVEKNVTSSLQSEGLTHHSFLDSENHLEEATNNIDSLSSDGSDSFHSICCSHCSIESKCSLVEPSLDCSLANGNLHLLTSSKLNVFSTKSIEKPVSSTNLIPFNIRKASLHPLVPESLESKPSQFSNTLNNEDNMLPLLTSQSSSNPQMVPAGSWPFSKDTESSNLIAKIPSESRNQAIRADLASSMPITVDIMNSAKQLQTVQSIKGQQIPNPSNCNGSIPKPPPPPPRPLPPSFQRSSNIGKPAPPPPFQQQQSSAVDKDGNPLPKLKPLHWDKVRAAPDRSMVWDKIRSSSFVLDEKTIESLFGYNMHCSVKNEESKRKNSSPSKQVLEHKRLQNFTIIMKALNATAEQVCNALILGSGLGTQQLEALTKMVPTKEEEERIYKYEGDIDELGSTETFLKVILSIPLAFSRIGVMLYKETFDDEVIHLKKSFAILEEACKELRSSRLFLRLLDAVLKTGNRMNVGTIRGGARAFKLDALLKLADVKGTDGKTTLLHFVVQEMNKSEGLNTHEKNNEKAFTKGKAKTTKEKEEDYNAREQEIVSSLSSELCNVKKTATMDLDVLASSISNLSNGMCKLKELLEELTRNQRDVSFVSSMRSFQKQGEGIINELKESEDRVFRHVREITEYYHGDVSKDEVNPLRIFVIVSDFLGMLDRVCKELRSSKSPQTLNLAVSLARGFGRFPVDRVAALRPLLAGRYSWSMAVSRLFKISAKPRAPLRLAAGATFVALVWHTSPSVLSGESTPSLSGETIHRAFDGVARTSRAIYAV</sequence>
<feature type="domain" description="FH2" evidence="8">
    <location>
        <begin position="470"/>
        <end position="893"/>
    </location>
</feature>
<feature type="transmembrane region" description="Helical" evidence="6">
    <location>
        <begin position="136"/>
        <end position="161"/>
    </location>
</feature>
<proteinExistence type="inferred from homology"/>
<keyword evidence="6" id="KW-1133">Transmembrane helix</keyword>
<dbReference type="InterPro" id="IPR015425">
    <property type="entry name" value="FH2_Formin"/>
</dbReference>
<keyword evidence="6" id="KW-0812">Transmembrane</keyword>
<keyword evidence="2 7" id="KW-0732">Signal</keyword>
<dbReference type="InterPro" id="IPR042201">
    <property type="entry name" value="FH2_Formin_sf"/>
</dbReference>
<feature type="compositionally biased region" description="Polar residues" evidence="5">
    <location>
        <begin position="412"/>
        <end position="430"/>
    </location>
</feature>
<evidence type="ECO:0000256" key="2">
    <source>
        <dbReference type="ARBA" id="ARBA00022729"/>
    </source>
</evidence>
<reference evidence="9 10" key="1">
    <citation type="journal article" date="2016" name="Sci. Rep.">
        <title>The Dendrobium catenatum Lindl. genome sequence provides insights into polysaccharide synthase, floral development and adaptive evolution.</title>
        <authorList>
            <person name="Zhang G.Q."/>
            <person name="Xu Q."/>
            <person name="Bian C."/>
            <person name="Tsai W.C."/>
            <person name="Yeh C.M."/>
            <person name="Liu K.W."/>
            <person name="Yoshida K."/>
            <person name="Zhang L.S."/>
            <person name="Chang S.B."/>
            <person name="Chen F."/>
            <person name="Shi Y."/>
            <person name="Su Y.Y."/>
            <person name="Zhang Y.Q."/>
            <person name="Chen L.J."/>
            <person name="Yin Y."/>
            <person name="Lin M."/>
            <person name="Huang H."/>
            <person name="Deng H."/>
            <person name="Wang Z.W."/>
            <person name="Zhu S.L."/>
            <person name="Zhao X."/>
            <person name="Deng C."/>
            <person name="Niu S.C."/>
            <person name="Huang J."/>
            <person name="Wang M."/>
            <person name="Liu G.H."/>
            <person name="Yang H.J."/>
            <person name="Xiao X.J."/>
            <person name="Hsiao Y.Y."/>
            <person name="Wu W.L."/>
            <person name="Chen Y.Y."/>
            <person name="Mitsuda N."/>
            <person name="Ohme-Takagi M."/>
            <person name="Luo Y.B."/>
            <person name="Van de Peer Y."/>
            <person name="Liu Z.J."/>
        </authorList>
    </citation>
    <scope>NUCLEOTIDE SEQUENCE [LARGE SCALE GENOMIC DNA]</scope>
    <source>
        <tissue evidence="9">The whole plant</tissue>
    </source>
</reference>
<feature type="chain" id="PRO_5014194738" description="Formin-like protein" evidence="7">
    <location>
        <begin position="36"/>
        <end position="982"/>
    </location>
</feature>
<keyword evidence="10" id="KW-1185">Reference proteome</keyword>
<keyword evidence="6" id="KW-0472">Membrane</keyword>
<accession>A0A2I0XHH1</accession>
<reference evidence="9 10" key="2">
    <citation type="journal article" date="2017" name="Nature">
        <title>The Apostasia genome and the evolution of orchids.</title>
        <authorList>
            <person name="Zhang G.Q."/>
            <person name="Liu K.W."/>
            <person name="Li Z."/>
            <person name="Lohaus R."/>
            <person name="Hsiao Y.Y."/>
            <person name="Niu S.C."/>
            <person name="Wang J.Y."/>
            <person name="Lin Y.C."/>
            <person name="Xu Q."/>
            <person name="Chen L.J."/>
            <person name="Yoshida K."/>
            <person name="Fujiwara S."/>
            <person name="Wang Z.W."/>
            <person name="Zhang Y.Q."/>
            <person name="Mitsuda N."/>
            <person name="Wang M."/>
            <person name="Liu G.H."/>
            <person name="Pecoraro L."/>
            <person name="Huang H.X."/>
            <person name="Xiao X.J."/>
            <person name="Lin M."/>
            <person name="Wu X.Y."/>
            <person name="Wu W.L."/>
            <person name="Chen Y.Y."/>
            <person name="Chang S.B."/>
            <person name="Sakamoto S."/>
            <person name="Ohme-Takagi M."/>
            <person name="Yagi M."/>
            <person name="Zeng S.J."/>
            <person name="Shen C.Y."/>
            <person name="Yeh C.M."/>
            <person name="Luo Y.B."/>
            <person name="Tsai W.C."/>
            <person name="Van de Peer Y."/>
            <person name="Liu Z.J."/>
        </authorList>
    </citation>
    <scope>NUCLEOTIDE SEQUENCE [LARGE SCALE GENOMIC DNA]</scope>
    <source>
        <tissue evidence="9">The whole plant</tissue>
    </source>
</reference>
<dbReference type="GO" id="GO:0016020">
    <property type="term" value="C:membrane"/>
    <property type="evidence" value="ECO:0007669"/>
    <property type="project" value="UniProtKB-SubCell"/>
</dbReference>
<dbReference type="EMBL" id="KZ501875">
    <property type="protein sequence ID" value="PKU87361.1"/>
    <property type="molecule type" value="Genomic_DNA"/>
</dbReference>
<dbReference type="PANTHER" id="PTHR23213:SF177">
    <property type="entry name" value="FORMIN-LIKE PROTEIN 11"/>
    <property type="match status" value="1"/>
</dbReference>
<dbReference type="GO" id="GO:0045010">
    <property type="term" value="P:actin nucleation"/>
    <property type="evidence" value="ECO:0007669"/>
    <property type="project" value="InterPro"/>
</dbReference>
<evidence type="ECO:0000256" key="1">
    <source>
        <dbReference type="ARBA" id="ARBA00004167"/>
    </source>
</evidence>
<gene>
    <name evidence="9" type="primary">FH11</name>
    <name evidence="9" type="ORF">MA16_Dca008457</name>
</gene>
<evidence type="ECO:0000256" key="4">
    <source>
        <dbReference type="RuleBase" id="RU361260"/>
    </source>
</evidence>
<feature type="signal peptide" evidence="7">
    <location>
        <begin position="1"/>
        <end position="35"/>
    </location>
</feature>
<name>A0A2I0XHH1_9ASPA</name>
<feature type="region of interest" description="Disordered" evidence="5">
    <location>
        <begin position="412"/>
        <end position="485"/>
    </location>
</feature>
<dbReference type="Proteomes" id="UP000233837">
    <property type="component" value="Unassembled WGS sequence"/>
</dbReference>
<dbReference type="PROSITE" id="PS51444">
    <property type="entry name" value="FH2"/>
    <property type="match status" value="1"/>
</dbReference>
<dbReference type="SUPFAM" id="SSF101447">
    <property type="entry name" value="Formin homology 2 domain (FH2 domain)"/>
    <property type="match status" value="1"/>
</dbReference>
<dbReference type="InterPro" id="IPR027643">
    <property type="entry name" value="Formin-like_plant"/>
</dbReference>
<organism evidence="9 10">
    <name type="scientific">Dendrobium catenatum</name>
    <dbReference type="NCBI Taxonomy" id="906689"/>
    <lineage>
        <taxon>Eukaryota</taxon>
        <taxon>Viridiplantae</taxon>
        <taxon>Streptophyta</taxon>
        <taxon>Embryophyta</taxon>
        <taxon>Tracheophyta</taxon>
        <taxon>Spermatophyta</taxon>
        <taxon>Magnoliopsida</taxon>
        <taxon>Liliopsida</taxon>
        <taxon>Asparagales</taxon>
        <taxon>Orchidaceae</taxon>
        <taxon>Epidendroideae</taxon>
        <taxon>Malaxideae</taxon>
        <taxon>Dendrobiinae</taxon>
        <taxon>Dendrobium</taxon>
    </lineage>
</organism>
<evidence type="ECO:0000313" key="9">
    <source>
        <dbReference type="EMBL" id="PKU87361.1"/>
    </source>
</evidence>